<keyword evidence="3" id="KW-1185">Reference proteome</keyword>
<dbReference type="Pfam" id="PF08423">
    <property type="entry name" value="Rad51"/>
    <property type="match status" value="1"/>
</dbReference>
<dbReference type="AlphaFoldDB" id="A0AAW0VQ67"/>
<proteinExistence type="predicted"/>
<dbReference type="GO" id="GO:0071140">
    <property type="term" value="P:resolution of mitotic recombination intermediates"/>
    <property type="evidence" value="ECO:0007669"/>
    <property type="project" value="TreeGrafter"/>
</dbReference>
<evidence type="ECO:0000313" key="3">
    <source>
        <dbReference type="Proteomes" id="UP001445076"/>
    </source>
</evidence>
<sequence>GVAYICTESQFPAARLQQLVKYIQTSHPEGPKSYTNNIFIHHVPDMESLVDCVRYQLPHLVPSRQVGLVVIDSVAAAFRAEDGTEVNKTLPLQTLGYRLHQLASSHNVAVLAINQVTAVMGKQSVYGLTGSVTPALGLAWANLVTTRLLFTRTNYFVKAIKALPVIGSKNKNPSWNLSSAEMSKEFDLDSAKRAIEYNVRILEVIFCPWLEKKSCSFVVTERGLENATVSPEDLCSSSV</sequence>
<accession>A0AAW0VQ67</accession>
<dbReference type="PROSITE" id="PS50162">
    <property type="entry name" value="RECA_2"/>
    <property type="match status" value="1"/>
</dbReference>
<dbReference type="GO" id="GO:0000400">
    <property type="term" value="F:four-way junction DNA binding"/>
    <property type="evidence" value="ECO:0007669"/>
    <property type="project" value="TreeGrafter"/>
</dbReference>
<comment type="caution">
    <text evidence="2">The sequence shown here is derived from an EMBL/GenBank/DDBJ whole genome shotgun (WGS) entry which is preliminary data.</text>
</comment>
<dbReference type="GO" id="GO:0000722">
    <property type="term" value="P:telomere maintenance via recombination"/>
    <property type="evidence" value="ECO:0007669"/>
    <property type="project" value="TreeGrafter"/>
</dbReference>
<dbReference type="GO" id="GO:0140664">
    <property type="term" value="F:ATP-dependent DNA damage sensor activity"/>
    <property type="evidence" value="ECO:0007669"/>
    <property type="project" value="InterPro"/>
</dbReference>
<dbReference type="Proteomes" id="UP001445076">
    <property type="component" value="Unassembled WGS sequence"/>
</dbReference>
<protein>
    <recommendedName>
        <fullName evidence="1">RecA family profile 1 domain-containing protein</fullName>
    </recommendedName>
</protein>
<dbReference type="InterPro" id="IPR027417">
    <property type="entry name" value="P-loop_NTPase"/>
</dbReference>
<organism evidence="2 3">
    <name type="scientific">Cherax quadricarinatus</name>
    <name type="common">Australian red claw crayfish</name>
    <dbReference type="NCBI Taxonomy" id="27406"/>
    <lineage>
        <taxon>Eukaryota</taxon>
        <taxon>Metazoa</taxon>
        <taxon>Ecdysozoa</taxon>
        <taxon>Arthropoda</taxon>
        <taxon>Crustacea</taxon>
        <taxon>Multicrustacea</taxon>
        <taxon>Malacostraca</taxon>
        <taxon>Eumalacostraca</taxon>
        <taxon>Eucarida</taxon>
        <taxon>Decapoda</taxon>
        <taxon>Pleocyemata</taxon>
        <taxon>Astacidea</taxon>
        <taxon>Parastacoidea</taxon>
        <taxon>Parastacidae</taxon>
        <taxon>Cherax</taxon>
    </lineage>
</organism>
<dbReference type="InterPro" id="IPR020588">
    <property type="entry name" value="RecA_ATP-bd"/>
</dbReference>
<dbReference type="EMBL" id="JARKIK010002797">
    <property type="protein sequence ID" value="KAK8719198.1"/>
    <property type="molecule type" value="Genomic_DNA"/>
</dbReference>
<dbReference type="PANTHER" id="PTHR46487:SF1">
    <property type="entry name" value="DNA REPAIR PROTEIN XRCC3"/>
    <property type="match status" value="1"/>
</dbReference>
<feature type="non-terminal residue" evidence="2">
    <location>
        <position position="1"/>
    </location>
</feature>
<dbReference type="SUPFAM" id="SSF52540">
    <property type="entry name" value="P-loop containing nucleoside triphosphate hydrolases"/>
    <property type="match status" value="1"/>
</dbReference>
<dbReference type="GO" id="GO:0033065">
    <property type="term" value="C:Rad51C-XRCC3 complex"/>
    <property type="evidence" value="ECO:0007669"/>
    <property type="project" value="TreeGrafter"/>
</dbReference>
<gene>
    <name evidence="2" type="ORF">OTU49_014184</name>
</gene>
<dbReference type="PANTHER" id="PTHR46487">
    <property type="entry name" value="DNA REPAIR PROTEIN XRCC3"/>
    <property type="match status" value="1"/>
</dbReference>
<dbReference type="InterPro" id="IPR013632">
    <property type="entry name" value="Rad51_C"/>
</dbReference>
<feature type="domain" description="RecA family profile 1" evidence="1">
    <location>
        <begin position="1"/>
        <end position="116"/>
    </location>
</feature>
<dbReference type="GO" id="GO:0090656">
    <property type="term" value="P:t-circle formation"/>
    <property type="evidence" value="ECO:0007669"/>
    <property type="project" value="TreeGrafter"/>
</dbReference>
<dbReference type="GO" id="GO:0005657">
    <property type="term" value="C:replication fork"/>
    <property type="evidence" value="ECO:0007669"/>
    <property type="project" value="TreeGrafter"/>
</dbReference>
<evidence type="ECO:0000313" key="2">
    <source>
        <dbReference type="EMBL" id="KAK8719198.1"/>
    </source>
</evidence>
<evidence type="ECO:0000259" key="1">
    <source>
        <dbReference type="PROSITE" id="PS50162"/>
    </source>
</evidence>
<dbReference type="GO" id="GO:0005524">
    <property type="term" value="F:ATP binding"/>
    <property type="evidence" value="ECO:0007669"/>
    <property type="project" value="InterPro"/>
</dbReference>
<name>A0AAW0VQ67_CHEQU</name>
<reference evidence="2 3" key="1">
    <citation type="journal article" date="2024" name="BMC Genomics">
        <title>Genome assembly of redclaw crayfish (Cherax quadricarinatus) provides insights into its immune adaptation and hypoxia tolerance.</title>
        <authorList>
            <person name="Liu Z."/>
            <person name="Zheng J."/>
            <person name="Li H."/>
            <person name="Fang K."/>
            <person name="Wang S."/>
            <person name="He J."/>
            <person name="Zhou D."/>
            <person name="Weng S."/>
            <person name="Chi M."/>
            <person name="Gu Z."/>
            <person name="He J."/>
            <person name="Li F."/>
            <person name="Wang M."/>
        </authorList>
    </citation>
    <scope>NUCLEOTIDE SEQUENCE [LARGE SCALE GENOMIC DNA]</scope>
    <source>
        <strain evidence="2">ZL_2023a</strain>
    </source>
</reference>
<dbReference type="GO" id="GO:0045003">
    <property type="term" value="P:double-strand break repair via synthesis-dependent strand annealing"/>
    <property type="evidence" value="ECO:0007669"/>
    <property type="project" value="TreeGrafter"/>
</dbReference>
<dbReference type="Gene3D" id="3.40.50.300">
    <property type="entry name" value="P-loop containing nucleotide triphosphate hydrolases"/>
    <property type="match status" value="1"/>
</dbReference>